<name>A0A3B1J634_ASTMX</name>
<dbReference type="Gene3D" id="3.30.420.10">
    <property type="entry name" value="Ribonuclease H-like superfamily/Ribonuclease H"/>
    <property type="match status" value="1"/>
</dbReference>
<feature type="region of interest" description="Disordered" evidence="1">
    <location>
        <begin position="1"/>
        <end position="21"/>
    </location>
</feature>
<reference evidence="2" key="4">
    <citation type="submission" date="2025-09" db="UniProtKB">
        <authorList>
            <consortium name="Ensembl"/>
        </authorList>
    </citation>
    <scope>IDENTIFICATION</scope>
</reference>
<dbReference type="InParanoid" id="A0A3B1J634"/>
<keyword evidence="3" id="KW-1185">Reference proteome</keyword>
<evidence type="ECO:0008006" key="4">
    <source>
        <dbReference type="Google" id="ProtNLM"/>
    </source>
</evidence>
<dbReference type="Proteomes" id="UP000018467">
    <property type="component" value="Unassembled WGS sequence"/>
</dbReference>
<dbReference type="InterPro" id="IPR036397">
    <property type="entry name" value="RNaseH_sf"/>
</dbReference>
<dbReference type="STRING" id="7994.ENSAMXP00000037305"/>
<evidence type="ECO:0000313" key="2">
    <source>
        <dbReference type="Ensembl" id="ENSAMXP00000037305.1"/>
    </source>
</evidence>
<dbReference type="Bgee" id="ENSAMXG00000036920">
    <property type="expression patterns" value="Expressed in camera-type eye and 2 other cell types or tissues"/>
</dbReference>
<reference evidence="2" key="3">
    <citation type="submission" date="2025-08" db="UniProtKB">
        <authorList>
            <consortium name="Ensembl"/>
        </authorList>
    </citation>
    <scope>IDENTIFICATION</scope>
</reference>
<evidence type="ECO:0000313" key="3">
    <source>
        <dbReference type="Proteomes" id="UP000018467"/>
    </source>
</evidence>
<organism evidence="2 3">
    <name type="scientific">Astyanax mexicanus</name>
    <name type="common">Blind cave fish</name>
    <name type="synonym">Astyanax fasciatus mexicanus</name>
    <dbReference type="NCBI Taxonomy" id="7994"/>
    <lineage>
        <taxon>Eukaryota</taxon>
        <taxon>Metazoa</taxon>
        <taxon>Chordata</taxon>
        <taxon>Craniata</taxon>
        <taxon>Vertebrata</taxon>
        <taxon>Euteleostomi</taxon>
        <taxon>Actinopterygii</taxon>
        <taxon>Neopterygii</taxon>
        <taxon>Teleostei</taxon>
        <taxon>Ostariophysi</taxon>
        <taxon>Characiformes</taxon>
        <taxon>Characoidei</taxon>
        <taxon>Acestrorhamphidae</taxon>
        <taxon>Acestrorhamphinae</taxon>
        <taxon>Astyanax</taxon>
    </lineage>
</organism>
<reference evidence="3" key="1">
    <citation type="submission" date="2013-03" db="EMBL/GenBank/DDBJ databases">
        <authorList>
            <person name="Jeffery W."/>
            <person name="Warren W."/>
            <person name="Wilson R.K."/>
        </authorList>
    </citation>
    <scope>NUCLEOTIDE SEQUENCE</scope>
    <source>
        <strain evidence="3">female</strain>
    </source>
</reference>
<proteinExistence type="predicted"/>
<reference evidence="3" key="2">
    <citation type="journal article" date="2014" name="Nat. Commun.">
        <title>The cavefish genome reveals candidate genes for eye loss.</title>
        <authorList>
            <person name="McGaugh S.E."/>
            <person name="Gross J.B."/>
            <person name="Aken B."/>
            <person name="Blin M."/>
            <person name="Borowsky R."/>
            <person name="Chalopin D."/>
            <person name="Hinaux H."/>
            <person name="Jeffery W.R."/>
            <person name="Keene A."/>
            <person name="Ma L."/>
            <person name="Minx P."/>
            <person name="Murphy D."/>
            <person name="O'Quin K.E."/>
            <person name="Retaux S."/>
            <person name="Rohner N."/>
            <person name="Searle S.M."/>
            <person name="Stahl B.A."/>
            <person name="Tabin C."/>
            <person name="Volff J.N."/>
            <person name="Yoshizawa M."/>
            <person name="Warren W.C."/>
        </authorList>
    </citation>
    <scope>NUCLEOTIDE SEQUENCE [LARGE SCALE GENOMIC DNA]</scope>
    <source>
        <strain evidence="3">female</strain>
    </source>
</reference>
<sequence>YTSEQTHRQIERENREGREEKGVRMALIIPKNTTKRPMVTLEELQKSTAQVKKSVDRTTMSCELHKSALYRRVVRKKHLNMWKKVLWSDETKVEHFGLNTKCFVWLKSNIAHHPEHSIPKVKHGGGSIMLEVENDEIFEILWSSLKAHYIFNLSIFHCLCAAFLTF</sequence>
<dbReference type="Ensembl" id="ENSAMXT00000032080.1">
    <property type="protein sequence ID" value="ENSAMXP00000037305.1"/>
    <property type="gene ID" value="ENSAMXG00000036920.1"/>
</dbReference>
<evidence type="ECO:0000256" key="1">
    <source>
        <dbReference type="SAM" id="MobiDB-lite"/>
    </source>
</evidence>
<accession>A0A3B1J634</accession>
<dbReference type="AlphaFoldDB" id="A0A3B1J634"/>
<dbReference type="GeneTree" id="ENSGT01150000288641"/>
<dbReference type="GO" id="GO:0003676">
    <property type="term" value="F:nucleic acid binding"/>
    <property type="evidence" value="ECO:0007669"/>
    <property type="project" value="InterPro"/>
</dbReference>
<protein>
    <recommendedName>
        <fullName evidence="4">Transposase Tc1-like domain-containing protein</fullName>
    </recommendedName>
</protein>